<dbReference type="GO" id="GO:0009279">
    <property type="term" value="C:cell outer membrane"/>
    <property type="evidence" value="ECO:0007669"/>
    <property type="project" value="TreeGrafter"/>
</dbReference>
<feature type="compositionally biased region" description="Low complexity" evidence="5">
    <location>
        <begin position="168"/>
        <end position="178"/>
    </location>
</feature>
<accession>A0A0N0XLG5</accession>
<keyword evidence="1 4" id="KW-0813">Transport</keyword>
<comment type="function">
    <text evidence="4">Involved in the assembly of lipopolysaccharide (LPS). Required for the translocation of LPS from the inner membrane to the outer membrane.</text>
</comment>
<comment type="subunit">
    <text evidence="4">Component of the lipopolysaccharide transport and assembly complex.</text>
</comment>
<dbReference type="GO" id="GO:0017089">
    <property type="term" value="F:glycolipid transfer activity"/>
    <property type="evidence" value="ECO:0007669"/>
    <property type="project" value="TreeGrafter"/>
</dbReference>
<feature type="signal peptide" evidence="4">
    <location>
        <begin position="1"/>
        <end position="24"/>
    </location>
</feature>
<dbReference type="InterPro" id="IPR014340">
    <property type="entry name" value="LptA"/>
</dbReference>
<protein>
    <recommendedName>
        <fullName evidence="4">Lipopolysaccharide export system protein LptA</fullName>
    </recommendedName>
</protein>
<evidence type="ECO:0000313" key="7">
    <source>
        <dbReference type="EMBL" id="KPC54046.1"/>
    </source>
</evidence>
<dbReference type="AlphaFoldDB" id="A0A0N0XLG5"/>
<organism evidence="7 8">
    <name type="scientific">Amantichitinum ursilacus</name>
    <dbReference type="NCBI Taxonomy" id="857265"/>
    <lineage>
        <taxon>Bacteria</taxon>
        <taxon>Pseudomonadati</taxon>
        <taxon>Pseudomonadota</taxon>
        <taxon>Betaproteobacteria</taxon>
        <taxon>Neisseriales</taxon>
        <taxon>Chitinibacteraceae</taxon>
        <taxon>Amantichitinum</taxon>
    </lineage>
</organism>
<evidence type="ECO:0000259" key="6">
    <source>
        <dbReference type="Pfam" id="PF03968"/>
    </source>
</evidence>
<name>A0A0N0XLG5_9NEIS</name>
<dbReference type="Proteomes" id="UP000037939">
    <property type="component" value="Unassembled WGS sequence"/>
</dbReference>
<comment type="caution">
    <text evidence="7">The sequence shown here is derived from an EMBL/GenBank/DDBJ whole genome shotgun (WGS) entry which is preliminary data.</text>
</comment>
<evidence type="ECO:0000256" key="1">
    <source>
        <dbReference type="ARBA" id="ARBA00022448"/>
    </source>
</evidence>
<evidence type="ECO:0000256" key="2">
    <source>
        <dbReference type="ARBA" id="ARBA00022729"/>
    </source>
</evidence>
<dbReference type="EMBL" id="LAQT01000003">
    <property type="protein sequence ID" value="KPC54046.1"/>
    <property type="molecule type" value="Genomic_DNA"/>
</dbReference>
<evidence type="ECO:0000313" key="8">
    <source>
        <dbReference type="Proteomes" id="UP000037939"/>
    </source>
</evidence>
<dbReference type="GO" id="GO:0030288">
    <property type="term" value="C:outer membrane-bounded periplasmic space"/>
    <property type="evidence" value="ECO:0007669"/>
    <property type="project" value="TreeGrafter"/>
</dbReference>
<keyword evidence="3 4" id="KW-0574">Periplasm</keyword>
<dbReference type="InterPro" id="IPR052037">
    <property type="entry name" value="LPS_export_LptA"/>
</dbReference>
<dbReference type="Gene3D" id="2.60.450.10">
    <property type="entry name" value="Lipopolysaccharide (LPS) transport protein A like domain"/>
    <property type="match status" value="1"/>
</dbReference>
<evidence type="ECO:0000256" key="4">
    <source>
        <dbReference type="HAMAP-Rule" id="MF_01914"/>
    </source>
</evidence>
<dbReference type="GO" id="GO:0001530">
    <property type="term" value="F:lipopolysaccharide binding"/>
    <property type="evidence" value="ECO:0007669"/>
    <property type="project" value="InterPro"/>
</dbReference>
<dbReference type="Pfam" id="PF03968">
    <property type="entry name" value="LptD_N"/>
    <property type="match status" value="1"/>
</dbReference>
<gene>
    <name evidence="4 7" type="primary">lptA</name>
    <name evidence="7" type="ORF">WG78_05335</name>
</gene>
<feature type="chain" id="PRO_5008992372" description="Lipopolysaccharide export system protein LptA" evidence="4">
    <location>
        <begin position="25"/>
        <end position="185"/>
    </location>
</feature>
<dbReference type="InterPro" id="IPR005653">
    <property type="entry name" value="OstA-like_N"/>
</dbReference>
<dbReference type="STRING" id="857265.WG78_05335"/>
<feature type="compositionally biased region" description="Polar residues" evidence="5">
    <location>
        <begin position="74"/>
        <end position="85"/>
    </location>
</feature>
<comment type="subcellular location">
    <subcellularLocation>
        <location evidence="4">Periplasm</location>
    </subcellularLocation>
</comment>
<dbReference type="NCBIfam" id="TIGR03002">
    <property type="entry name" value="outer_YhbN_LptA"/>
    <property type="match status" value="1"/>
</dbReference>
<feature type="domain" description="Organic solvent tolerance-like N-terminal" evidence="6">
    <location>
        <begin position="34"/>
        <end position="143"/>
    </location>
</feature>
<feature type="region of interest" description="Disordered" evidence="5">
    <location>
        <begin position="163"/>
        <end position="185"/>
    </location>
</feature>
<comment type="similarity">
    <text evidence="4">Belongs to the LptA family.</text>
</comment>
<keyword evidence="8" id="KW-1185">Reference proteome</keyword>
<proteinExistence type="inferred from homology"/>
<dbReference type="RefSeq" id="WP_083458785.1">
    <property type="nucleotide sequence ID" value="NZ_LAQT01000003.1"/>
</dbReference>
<evidence type="ECO:0000256" key="5">
    <source>
        <dbReference type="SAM" id="MobiDB-lite"/>
    </source>
</evidence>
<feature type="region of interest" description="Disordered" evidence="5">
    <location>
        <begin position="74"/>
        <end position="95"/>
    </location>
</feature>
<dbReference type="GO" id="GO:0043165">
    <property type="term" value="P:Gram-negative-bacterium-type cell outer membrane assembly"/>
    <property type="evidence" value="ECO:0007669"/>
    <property type="project" value="UniProtKB-UniRule"/>
</dbReference>
<dbReference type="GO" id="GO:0015920">
    <property type="term" value="P:lipopolysaccharide transport"/>
    <property type="evidence" value="ECO:0007669"/>
    <property type="project" value="UniProtKB-UniRule"/>
</dbReference>
<dbReference type="HAMAP" id="MF_01914">
    <property type="entry name" value="LPS_assembly_LptA"/>
    <property type="match status" value="1"/>
</dbReference>
<sequence length="185" mass="19909" precursor="true">MIHRSALASLFIAGLMLASGLVHAAKADREEKIHIQADQGNFDQKTNTGVYIGNVIVTQGSMTLRSDKLTISQDADGNQFSQGQGNPVKFRERGDDGTWITAESLRYDYNGKTGLLTLIDKANVHKDQDEVIGDIITYNLNTDQYEAKTTGKSGSRVNITITPKKKASAPAAAARPAATNASEAQ</sequence>
<dbReference type="PANTHER" id="PTHR36504">
    <property type="entry name" value="LIPOPOLYSACCHARIDE EXPORT SYSTEM PROTEIN LPTA"/>
    <property type="match status" value="1"/>
</dbReference>
<dbReference type="PANTHER" id="PTHR36504:SF1">
    <property type="entry name" value="LIPOPOLYSACCHARIDE EXPORT SYSTEM PROTEIN LPTA"/>
    <property type="match status" value="1"/>
</dbReference>
<dbReference type="OrthoDB" id="5294855at2"/>
<evidence type="ECO:0000256" key="3">
    <source>
        <dbReference type="ARBA" id="ARBA00022764"/>
    </source>
</evidence>
<keyword evidence="2 4" id="KW-0732">Signal</keyword>
<reference evidence="7 8" key="1">
    <citation type="submission" date="2015-07" db="EMBL/GenBank/DDBJ databases">
        <title>Draft genome sequence of the Amantichitinum ursilacus IGB-41, a new chitin-degrading bacterium.</title>
        <authorList>
            <person name="Kirstahler P."/>
            <person name="Guenther M."/>
            <person name="Grumaz C."/>
            <person name="Rupp S."/>
            <person name="Zibek S."/>
            <person name="Sohn K."/>
        </authorList>
    </citation>
    <scope>NUCLEOTIDE SEQUENCE [LARGE SCALE GENOMIC DNA]</scope>
    <source>
        <strain evidence="7 8">IGB-41</strain>
    </source>
</reference>